<dbReference type="HOGENOM" id="CLU_2394067_0_0_5"/>
<evidence type="ECO:0000313" key="2">
    <source>
        <dbReference type="Proteomes" id="UP000006383"/>
    </source>
</evidence>
<reference evidence="2" key="1">
    <citation type="journal article" date="2009" name="PLoS ONE">
        <title>Genome degradation in Brucella ovis corresponds with narrowing of its host range and tissue tropism.</title>
        <authorList>
            <person name="Tsolis R.M."/>
            <person name="Seshadri R."/>
            <person name="Santos R.L."/>
            <person name="Sangari F.J."/>
            <person name="Lobo J.M."/>
            <person name="de Jong M.F."/>
            <person name="Ren Q."/>
            <person name="Myers G."/>
            <person name="Brinkac L.M."/>
            <person name="Nelson W.C."/>
            <person name="Deboy R.T."/>
            <person name="Angiuoli S."/>
            <person name="Khouri H."/>
            <person name="Dimitrov G."/>
            <person name="Robinson J.R."/>
            <person name="Mulligan S."/>
            <person name="Walker R.L."/>
            <person name="Elzer P.E."/>
            <person name="Hassan K.A."/>
            <person name="Paulsen I.T."/>
        </authorList>
    </citation>
    <scope>NUCLEOTIDE SEQUENCE [LARGE SCALE GENOMIC DNA]</scope>
    <source>
        <strain evidence="2">ATCC 25840 / 63/290 / NCTC 10512</strain>
    </source>
</reference>
<protein>
    <submittedName>
        <fullName evidence="1">Uncharacterized protein</fullName>
    </submittedName>
</protein>
<accession>A0A0H3AQB0</accession>
<proteinExistence type="predicted"/>
<name>A0A0H3AQB0_BRUO2</name>
<dbReference type="EMBL" id="CP000708">
    <property type="protein sequence ID" value="ABQ60767.1"/>
    <property type="molecule type" value="Genomic_DNA"/>
</dbReference>
<evidence type="ECO:0000313" key="1">
    <source>
        <dbReference type="EMBL" id="ABQ60767.1"/>
    </source>
</evidence>
<gene>
    <name evidence="1" type="ordered locus">BOV_1869</name>
</gene>
<organism evidence="1 2">
    <name type="scientific">Brucella ovis (strain ATCC 25840 / 63/290 / NCTC 10512)</name>
    <dbReference type="NCBI Taxonomy" id="444178"/>
    <lineage>
        <taxon>Bacteria</taxon>
        <taxon>Pseudomonadati</taxon>
        <taxon>Pseudomonadota</taxon>
        <taxon>Alphaproteobacteria</taxon>
        <taxon>Hyphomicrobiales</taxon>
        <taxon>Brucellaceae</taxon>
        <taxon>Brucella/Ochrobactrum group</taxon>
        <taxon>Brucella</taxon>
    </lineage>
</organism>
<dbReference type="AlphaFoldDB" id="A0A0H3AQB0"/>
<sequence>MRPSVRIRAEKTKEMRRIFKAFRSYSRMDGLYLSGAKMTCALPRIEPLEQGIAPLFASFWHVLLFQMPFRSNEQIPTLRHYPGRFSCQAAFPA</sequence>
<keyword evidence="2" id="KW-1185">Reference proteome</keyword>
<dbReference type="KEGG" id="bov:BOV_1869"/>
<dbReference type="Proteomes" id="UP000006383">
    <property type="component" value="Chromosome I"/>
</dbReference>